<dbReference type="EMBL" id="BQNB010011878">
    <property type="protein sequence ID" value="GJS96328.1"/>
    <property type="molecule type" value="Genomic_DNA"/>
</dbReference>
<feature type="compositionally biased region" description="Basic and acidic residues" evidence="1">
    <location>
        <begin position="73"/>
        <end position="87"/>
    </location>
</feature>
<proteinExistence type="predicted"/>
<accession>A0ABQ5A1C3</accession>
<sequence>MDTEFKIRRWNQFCKRKGNQSNGNAGTKACDDAGKARMELVPGKDYILLPLWTADPPFLTYQRVLLMLGFKPSSDDGKKVDEDSRNSEDDDEDVGAEDNMNKYG</sequence>
<keyword evidence="3" id="KW-1185">Reference proteome</keyword>
<reference evidence="2" key="1">
    <citation type="journal article" date="2022" name="Int. J. Mol. Sci.">
        <title>Draft Genome of Tanacetum Coccineum: Genomic Comparison of Closely Related Tanacetum-Family Plants.</title>
        <authorList>
            <person name="Yamashiro T."/>
            <person name="Shiraishi A."/>
            <person name="Nakayama K."/>
            <person name="Satake H."/>
        </authorList>
    </citation>
    <scope>NUCLEOTIDE SEQUENCE</scope>
</reference>
<name>A0ABQ5A1C3_9ASTR</name>
<evidence type="ECO:0000313" key="2">
    <source>
        <dbReference type="EMBL" id="GJS96328.1"/>
    </source>
</evidence>
<protein>
    <submittedName>
        <fullName evidence="2">Uncharacterized protein</fullName>
    </submittedName>
</protein>
<feature type="region of interest" description="Disordered" evidence="1">
    <location>
        <begin position="71"/>
        <end position="104"/>
    </location>
</feature>
<evidence type="ECO:0000313" key="3">
    <source>
        <dbReference type="Proteomes" id="UP001151760"/>
    </source>
</evidence>
<dbReference type="Proteomes" id="UP001151760">
    <property type="component" value="Unassembled WGS sequence"/>
</dbReference>
<evidence type="ECO:0000256" key="1">
    <source>
        <dbReference type="SAM" id="MobiDB-lite"/>
    </source>
</evidence>
<gene>
    <name evidence="2" type="ORF">Tco_0803296</name>
</gene>
<organism evidence="2 3">
    <name type="scientific">Tanacetum coccineum</name>
    <dbReference type="NCBI Taxonomy" id="301880"/>
    <lineage>
        <taxon>Eukaryota</taxon>
        <taxon>Viridiplantae</taxon>
        <taxon>Streptophyta</taxon>
        <taxon>Embryophyta</taxon>
        <taxon>Tracheophyta</taxon>
        <taxon>Spermatophyta</taxon>
        <taxon>Magnoliopsida</taxon>
        <taxon>eudicotyledons</taxon>
        <taxon>Gunneridae</taxon>
        <taxon>Pentapetalae</taxon>
        <taxon>asterids</taxon>
        <taxon>campanulids</taxon>
        <taxon>Asterales</taxon>
        <taxon>Asteraceae</taxon>
        <taxon>Asteroideae</taxon>
        <taxon>Anthemideae</taxon>
        <taxon>Anthemidinae</taxon>
        <taxon>Tanacetum</taxon>
    </lineage>
</organism>
<comment type="caution">
    <text evidence="2">The sequence shown here is derived from an EMBL/GenBank/DDBJ whole genome shotgun (WGS) entry which is preliminary data.</text>
</comment>
<reference evidence="2" key="2">
    <citation type="submission" date="2022-01" db="EMBL/GenBank/DDBJ databases">
        <authorList>
            <person name="Yamashiro T."/>
            <person name="Shiraishi A."/>
            <person name="Satake H."/>
            <person name="Nakayama K."/>
        </authorList>
    </citation>
    <scope>NUCLEOTIDE SEQUENCE</scope>
</reference>